<dbReference type="InterPro" id="IPR011047">
    <property type="entry name" value="Quinoprotein_ADH-like_sf"/>
</dbReference>
<keyword evidence="1" id="KW-0677">Repeat</keyword>
<gene>
    <name evidence="5" type="ORF">SCF082_LOCUS42960</name>
</gene>
<dbReference type="InterPro" id="IPR056884">
    <property type="entry name" value="NPHP3-like_N"/>
</dbReference>
<dbReference type="EMBL" id="CAXAMM010040111">
    <property type="protein sequence ID" value="CAK9091178.1"/>
    <property type="molecule type" value="Genomic_DNA"/>
</dbReference>
<dbReference type="SMART" id="SM00320">
    <property type="entry name" value="WD40"/>
    <property type="match status" value="6"/>
</dbReference>
<accession>A0ABP0QUG6</accession>
<protein>
    <submittedName>
        <fullName evidence="5">Vegetative incompatibility protein HET-E-1</fullName>
    </submittedName>
</protein>
<evidence type="ECO:0000313" key="6">
    <source>
        <dbReference type="Proteomes" id="UP001642464"/>
    </source>
</evidence>
<name>A0ABP0QUG6_9DINO</name>
<dbReference type="Proteomes" id="UP001642464">
    <property type="component" value="Unassembled WGS sequence"/>
</dbReference>
<feature type="region of interest" description="Disordered" evidence="3">
    <location>
        <begin position="186"/>
        <end position="206"/>
    </location>
</feature>
<dbReference type="InterPro" id="IPR027417">
    <property type="entry name" value="P-loop_NTPase"/>
</dbReference>
<organism evidence="5 6">
    <name type="scientific">Durusdinium trenchii</name>
    <dbReference type="NCBI Taxonomy" id="1381693"/>
    <lineage>
        <taxon>Eukaryota</taxon>
        <taxon>Sar</taxon>
        <taxon>Alveolata</taxon>
        <taxon>Dinophyceae</taxon>
        <taxon>Suessiales</taxon>
        <taxon>Symbiodiniaceae</taxon>
        <taxon>Durusdinium</taxon>
    </lineage>
</organism>
<feature type="compositionally biased region" description="Acidic residues" evidence="3">
    <location>
        <begin position="187"/>
        <end position="197"/>
    </location>
</feature>
<evidence type="ECO:0000256" key="2">
    <source>
        <dbReference type="PROSITE-ProRule" id="PRU00221"/>
    </source>
</evidence>
<dbReference type="PROSITE" id="PS50294">
    <property type="entry name" value="WD_REPEATS_REGION"/>
    <property type="match status" value="1"/>
</dbReference>
<dbReference type="PANTHER" id="PTHR10039">
    <property type="entry name" value="AMELOGENIN"/>
    <property type="match status" value="1"/>
</dbReference>
<dbReference type="PROSITE" id="PS50082">
    <property type="entry name" value="WD_REPEATS_2"/>
    <property type="match status" value="1"/>
</dbReference>
<feature type="domain" description="Nephrocystin 3-like N-terminal" evidence="4">
    <location>
        <begin position="229"/>
        <end position="329"/>
    </location>
</feature>
<evidence type="ECO:0000256" key="1">
    <source>
        <dbReference type="ARBA" id="ARBA00022737"/>
    </source>
</evidence>
<proteinExistence type="predicted"/>
<evidence type="ECO:0000256" key="3">
    <source>
        <dbReference type="SAM" id="MobiDB-lite"/>
    </source>
</evidence>
<keyword evidence="2" id="KW-0853">WD repeat</keyword>
<keyword evidence="6" id="KW-1185">Reference proteome</keyword>
<dbReference type="PANTHER" id="PTHR10039:SF17">
    <property type="entry name" value="FUNGAL STAND N-TERMINAL GOODBYE DOMAIN-CONTAINING PROTEIN-RELATED"/>
    <property type="match status" value="1"/>
</dbReference>
<dbReference type="Gene3D" id="2.130.10.10">
    <property type="entry name" value="YVTN repeat-like/Quinoprotein amine dehydrogenase"/>
    <property type="match status" value="3"/>
</dbReference>
<evidence type="ECO:0000313" key="5">
    <source>
        <dbReference type="EMBL" id="CAK9091178.1"/>
    </source>
</evidence>
<dbReference type="InterPro" id="IPR001680">
    <property type="entry name" value="WD40_rpt"/>
</dbReference>
<sequence>MPRGTHVHVCCAHAPRAAEEELQQREEQQQQAWGEQQAALVVALRHALPDREVTCSGASGEVEVEQVGLVVVCASQRLIEAVNGREVEDAVAQIVQHLKLEEEDDQQGSEDDVVFALDGFDPLQVAREKSALYVEGTRAWALDEFRAWTNRPASVWASDNVLVFVGPAGFGKSVLMARICDENGLLDSDDDDDDGADEASSPARKKRRSIPLLSMLGEKKTQEQTVVKVRAAHFFKHDDKQACNLKTCLLSVANQLAAVLPAYREEIAKLDKNEILHGLGPAVLFERLIAEPMSKVPEPSERVVVLLDALDEVTEADRGVLLHIVRHLWYTTTPEWVGLVLSTRPEDPIRDTLEVFRPTVLQLDDERNLADLRRFLETRLRRQLAHVDRDLQRAVEILAERAEGLFLYAYFVDQTLVGRERQLASLEELEEVFPDGGIDDMYQSYFSRLLEGPLHGDQELYGVLLGTLVAARSPVPRNVLQGAVRLGDTQKLDEILARSAQLLTVGVDTVRFIHKSMSDFLQNRRRAGARLVVDAIVGHRHLARVVIDAPTFMRSSPFLLRHALFHLGQADELDAVADWLFEFRNLHGAVSCKGVDPADLVQDAEDPVWKGMNEEHPRRREAMEVVRTLEMSGLALRHDPDELAGQIIGRIRNVSHPLRKSTDQHWRPDKPWLQPVSSACLESCRSCLRKVLQGSSFPMAISDDGKTLVAGTQVLDTVTGAVTHKIPDEIHRRVSHLAASGDCKTVAIASVDKMFGVWNADFDSKIHKLFEVAQHEDQGLRPTWCVVISRDGFVVIGGFRHLSGGSGVLRVWNGRTGEETSHVQVRGVPQFLAMSDDAKVVVMSVGGNSLSVLDGKTLTEKGVMRHEDGHMVDLALSSDGKVVVGAFQDTSRETSSLASSSVEIWDVCSGLALAALHHSDKLTSVAISGDGKTVLSGWFDGSVRLWSARAGVERTLGKCLSSVDEVAITRDGRTGVIGSDSARILDLCAAQEEPFGDVSSASDIDPKGRAWVLSPNGETLFTLGYDGFVHVWSTKQFAHKLEFRPDIENLSHPGLPSWFSRVSSRVVAINDSQMFGADTIQIWNTNTGMLLKQWPISSMFLRNTKGKYCVDAHEDGLPVVLGCPDHSVRVYAGTCDNKELVIRGHTGPVHSVSISQDGETMRVDPRIRQ</sequence>
<dbReference type="InterPro" id="IPR015943">
    <property type="entry name" value="WD40/YVTN_repeat-like_dom_sf"/>
</dbReference>
<dbReference type="SUPFAM" id="SSF52540">
    <property type="entry name" value="P-loop containing nucleoside triphosphate hydrolases"/>
    <property type="match status" value="1"/>
</dbReference>
<dbReference type="Pfam" id="PF00400">
    <property type="entry name" value="WD40"/>
    <property type="match status" value="1"/>
</dbReference>
<dbReference type="SUPFAM" id="SSF50998">
    <property type="entry name" value="Quinoprotein alcohol dehydrogenase-like"/>
    <property type="match status" value="2"/>
</dbReference>
<evidence type="ECO:0000259" key="4">
    <source>
        <dbReference type="Pfam" id="PF24883"/>
    </source>
</evidence>
<reference evidence="5 6" key="1">
    <citation type="submission" date="2024-02" db="EMBL/GenBank/DDBJ databases">
        <authorList>
            <person name="Chen Y."/>
            <person name="Shah S."/>
            <person name="Dougan E. K."/>
            <person name="Thang M."/>
            <person name="Chan C."/>
        </authorList>
    </citation>
    <scope>NUCLEOTIDE SEQUENCE [LARGE SCALE GENOMIC DNA]</scope>
</reference>
<feature type="repeat" description="WD" evidence="2">
    <location>
        <begin position="915"/>
        <end position="956"/>
    </location>
</feature>
<dbReference type="Pfam" id="PF24883">
    <property type="entry name" value="NPHP3_N"/>
    <property type="match status" value="1"/>
</dbReference>
<comment type="caution">
    <text evidence="5">The sequence shown here is derived from an EMBL/GenBank/DDBJ whole genome shotgun (WGS) entry which is preliminary data.</text>
</comment>